<proteinExistence type="predicted"/>
<dbReference type="Gene3D" id="3.40.50.300">
    <property type="entry name" value="P-loop containing nucleotide triphosphate hydrolases"/>
    <property type="match status" value="1"/>
</dbReference>
<feature type="domain" description="ORC1/DEAH AAA+ ATPase" evidence="1">
    <location>
        <begin position="40"/>
        <end position="192"/>
    </location>
</feature>
<dbReference type="AlphaFoldDB" id="A0A3D8H2F5"/>
<evidence type="ECO:0000259" key="1">
    <source>
        <dbReference type="Pfam" id="PF13401"/>
    </source>
</evidence>
<dbReference type="InterPro" id="IPR049945">
    <property type="entry name" value="AAA_22"/>
</dbReference>
<dbReference type="GO" id="GO:0016887">
    <property type="term" value="F:ATP hydrolysis activity"/>
    <property type="evidence" value="ECO:0007669"/>
    <property type="project" value="InterPro"/>
</dbReference>
<organism evidence="2 3">
    <name type="scientific">Marinobacter flavimaris</name>
    <dbReference type="NCBI Taxonomy" id="262076"/>
    <lineage>
        <taxon>Bacteria</taxon>
        <taxon>Pseudomonadati</taxon>
        <taxon>Pseudomonadota</taxon>
        <taxon>Gammaproteobacteria</taxon>
        <taxon>Pseudomonadales</taxon>
        <taxon>Marinobacteraceae</taxon>
        <taxon>Marinobacter</taxon>
    </lineage>
</organism>
<protein>
    <submittedName>
        <fullName evidence="2">AAA family ATPase</fullName>
    </submittedName>
</protein>
<dbReference type="InterPro" id="IPR027417">
    <property type="entry name" value="P-loop_NTPase"/>
</dbReference>
<dbReference type="Pfam" id="PF13401">
    <property type="entry name" value="AAA_22"/>
    <property type="match status" value="1"/>
</dbReference>
<reference evidence="2 3" key="1">
    <citation type="submission" date="2018-08" db="EMBL/GenBank/DDBJ databases">
        <title>Genome sequence of Marinobacter flavimaris KCTC 12185.</title>
        <authorList>
            <person name="Chun J."/>
            <person name="Kim B.-Y."/>
            <person name="Choi S.-B."/>
            <person name="Kwak M.-J."/>
        </authorList>
    </citation>
    <scope>NUCLEOTIDE SEQUENCE [LARGE SCALE GENOMIC DNA]</scope>
    <source>
        <strain evidence="2 3">KCTC 12185</strain>
    </source>
</reference>
<dbReference type="RefSeq" id="WP_104270669.1">
    <property type="nucleotide sequence ID" value="NZ_PSSW01000004.1"/>
</dbReference>
<gene>
    <name evidence="2" type="ORF">DXI23_10275</name>
</gene>
<dbReference type="Proteomes" id="UP000256431">
    <property type="component" value="Unassembled WGS sequence"/>
</dbReference>
<evidence type="ECO:0000313" key="3">
    <source>
        <dbReference type="Proteomes" id="UP000256431"/>
    </source>
</evidence>
<dbReference type="EMBL" id="QRDH01000004">
    <property type="protein sequence ID" value="RDU40914.1"/>
    <property type="molecule type" value="Genomic_DNA"/>
</dbReference>
<evidence type="ECO:0000313" key="2">
    <source>
        <dbReference type="EMBL" id="RDU40914.1"/>
    </source>
</evidence>
<sequence>MRKKIEDVFTPRNETVNSSMYIEREEHEKNLLRSVNGSMHSFLFGESGSGKSWLYKKVFSQNGINFIVINCANASRNGSVTNEIYSKFHPHGGAEKKGFKQTKKAGVSVIGSAELSHESQYDIQKEDRLLTCYKKAFSSASRSKTIIVLDNVETIIKSQSLMDELCDILILLDDEEYAKYKVKYLLVAVPNDVLQYFSSIKNLASVGNRIDELPKITGLTSDQVLMFVYKGLVISLEVKINSPKLKGLARHIYTVTLGIPQRVHEYCEVLAYCIEDNSWKYTDELIESADELWLKRGLRECYNVIQLHLGSGESSDQRRGQVLYALGRISTHQIDTQGIGIVIGQDFPNSAPKSNSGIGQVLAGLSKGEYPVLKCISNSSFYTFVDPRYLMCIRLMLYKDGVSGKVKKKAFKLN</sequence>
<accession>A0A3D8H2F5</accession>
<comment type="caution">
    <text evidence="2">The sequence shown here is derived from an EMBL/GenBank/DDBJ whole genome shotgun (WGS) entry which is preliminary data.</text>
</comment>
<keyword evidence="3" id="KW-1185">Reference proteome</keyword>
<dbReference type="SUPFAM" id="SSF52540">
    <property type="entry name" value="P-loop containing nucleoside triphosphate hydrolases"/>
    <property type="match status" value="1"/>
</dbReference>
<name>A0A3D8H2F5_9GAMM</name>